<name>A0ABZ1NTY5_STRVL</name>
<dbReference type="InterPro" id="IPR007278">
    <property type="entry name" value="DUF397"/>
</dbReference>
<dbReference type="RefSeq" id="WP_328339688.1">
    <property type="nucleotide sequence ID" value="NZ_CP107906.1"/>
</dbReference>
<dbReference type="EMBL" id="CP107906">
    <property type="protein sequence ID" value="WUG94825.1"/>
    <property type="molecule type" value="Genomic_DNA"/>
</dbReference>
<reference evidence="2 3" key="1">
    <citation type="submission" date="2022-10" db="EMBL/GenBank/DDBJ databases">
        <title>The complete genomes of actinobacterial strains from the NBC collection.</title>
        <authorList>
            <person name="Joergensen T.S."/>
            <person name="Alvarez Arevalo M."/>
            <person name="Sterndorff E.B."/>
            <person name="Faurdal D."/>
            <person name="Vuksanovic O."/>
            <person name="Mourched A.-S."/>
            <person name="Charusanti P."/>
            <person name="Shaw S."/>
            <person name="Blin K."/>
            <person name="Weber T."/>
        </authorList>
    </citation>
    <scope>NUCLEOTIDE SEQUENCE [LARGE SCALE GENOMIC DNA]</scope>
    <source>
        <strain evidence="2 3">NBC_00456</strain>
    </source>
</reference>
<evidence type="ECO:0000313" key="3">
    <source>
        <dbReference type="Proteomes" id="UP001341259"/>
    </source>
</evidence>
<accession>A0ABZ1NTY5</accession>
<dbReference type="Proteomes" id="UP001341259">
    <property type="component" value="Chromosome"/>
</dbReference>
<sequence>MNDAPTADLFRATDWFKSSYSAADNECVEVSCVSAWVGIRDSKAFSRNRFIVSADAFAFFISSVKDGSQ</sequence>
<protein>
    <submittedName>
        <fullName evidence="2">DUF397 domain-containing protein</fullName>
    </submittedName>
</protein>
<evidence type="ECO:0000259" key="1">
    <source>
        <dbReference type="Pfam" id="PF04149"/>
    </source>
</evidence>
<organism evidence="2 3">
    <name type="scientific">Streptomyces violaceus</name>
    <name type="common">Streptomyces venezuelae</name>
    <dbReference type="NCBI Taxonomy" id="1936"/>
    <lineage>
        <taxon>Bacteria</taxon>
        <taxon>Bacillati</taxon>
        <taxon>Actinomycetota</taxon>
        <taxon>Actinomycetes</taxon>
        <taxon>Kitasatosporales</taxon>
        <taxon>Streptomycetaceae</taxon>
        <taxon>Streptomyces</taxon>
    </lineage>
</organism>
<dbReference type="Pfam" id="PF04149">
    <property type="entry name" value="DUF397"/>
    <property type="match status" value="1"/>
</dbReference>
<gene>
    <name evidence="2" type="ORF">OHB29_18195</name>
</gene>
<keyword evidence="3" id="KW-1185">Reference proteome</keyword>
<evidence type="ECO:0000313" key="2">
    <source>
        <dbReference type="EMBL" id="WUG94825.1"/>
    </source>
</evidence>
<proteinExistence type="predicted"/>
<feature type="domain" description="DUF397" evidence="1">
    <location>
        <begin position="14"/>
        <end position="65"/>
    </location>
</feature>